<protein>
    <submittedName>
        <fullName evidence="2">DNApol-alpha73_0 protein</fullName>
    </submittedName>
</protein>
<organism evidence="2">
    <name type="scientific">Fopius arisanus</name>
    <dbReference type="NCBI Taxonomy" id="64838"/>
    <lineage>
        <taxon>Eukaryota</taxon>
        <taxon>Metazoa</taxon>
        <taxon>Ecdysozoa</taxon>
        <taxon>Arthropoda</taxon>
        <taxon>Hexapoda</taxon>
        <taxon>Insecta</taxon>
        <taxon>Pterygota</taxon>
        <taxon>Neoptera</taxon>
        <taxon>Endopterygota</taxon>
        <taxon>Hymenoptera</taxon>
        <taxon>Apocrita</taxon>
        <taxon>Ichneumonoidea</taxon>
        <taxon>Braconidae</taxon>
        <taxon>Opiinae</taxon>
        <taxon>Fopius</taxon>
    </lineage>
</organism>
<dbReference type="EMBL" id="GBYB01014606">
    <property type="protein sequence ID" value="JAG84373.1"/>
    <property type="molecule type" value="Transcribed_RNA"/>
</dbReference>
<dbReference type="Gene3D" id="1.10.8.530">
    <property type="entry name" value="DNA polymerase alpha-primase, subunit B, N-terminal domain"/>
    <property type="match status" value="1"/>
</dbReference>
<reference evidence="2" key="1">
    <citation type="submission" date="2015-01" db="EMBL/GenBank/DDBJ databases">
        <title>Transcriptome Assembly of Fopius arisanus.</title>
        <authorList>
            <person name="Geib S."/>
        </authorList>
    </citation>
    <scope>NUCLEOTIDE SEQUENCE</scope>
</reference>
<proteinExistence type="predicted"/>
<dbReference type="InterPro" id="IPR013627">
    <property type="entry name" value="Pol_alpha_B_N"/>
</dbReference>
<gene>
    <name evidence="2" type="primary">DNApol-alpha73_0</name>
    <name evidence="2" type="ORF">g.51656</name>
</gene>
<sequence length="112" mass="12645">MVKEEILTHHFTQLGYAVEDKPVLLKCLDLCDLYNLDEETLVEEWVGYAVSNDHETEGSDPTLKSLTEFENAVLKKRGQTIKIDDEGPKSEMGMLAASAPSKMFVYPLKNPR</sequence>
<evidence type="ECO:0000259" key="1">
    <source>
        <dbReference type="Pfam" id="PF08418"/>
    </source>
</evidence>
<accession>A0A0C9S1F7</accession>
<name>A0A0C9S1F7_9HYME</name>
<feature type="domain" description="DNA polymerase alpha subunit B N-terminal" evidence="1">
    <location>
        <begin position="7"/>
        <end position="76"/>
    </location>
</feature>
<evidence type="ECO:0000313" key="2">
    <source>
        <dbReference type="EMBL" id="JAG84373.1"/>
    </source>
</evidence>
<dbReference type="InterPro" id="IPR043034">
    <property type="entry name" value="DNA_pol_alpha_B_N_sf"/>
</dbReference>
<dbReference type="AlphaFoldDB" id="A0A0C9S1F7"/>
<dbReference type="Pfam" id="PF08418">
    <property type="entry name" value="Pol_alpha_B_N"/>
    <property type="match status" value="1"/>
</dbReference>